<evidence type="ECO:0000259" key="4">
    <source>
        <dbReference type="PROSITE" id="PS50200"/>
    </source>
</evidence>
<dbReference type="CDD" id="cd00153">
    <property type="entry name" value="RA_RalGDS_like"/>
    <property type="match status" value="1"/>
</dbReference>
<dbReference type="SMART" id="SM00147">
    <property type="entry name" value="RasGEF"/>
    <property type="match status" value="1"/>
</dbReference>
<dbReference type="GeneID" id="106163374"/>
<evidence type="ECO:0000259" key="3">
    <source>
        <dbReference type="PROSITE" id="PS50009"/>
    </source>
</evidence>
<dbReference type="GO" id="GO:0007265">
    <property type="term" value="P:Ras protein signal transduction"/>
    <property type="evidence" value="ECO:0007669"/>
    <property type="project" value="TreeGrafter"/>
</dbReference>
<feature type="domain" description="Ras-associating" evidence="4">
    <location>
        <begin position="213"/>
        <end position="303"/>
    </location>
</feature>
<dbReference type="Proteomes" id="UP000085678">
    <property type="component" value="Unplaced"/>
</dbReference>
<evidence type="ECO:0000313" key="7">
    <source>
        <dbReference type="RefSeq" id="XP_013396395.1"/>
    </source>
</evidence>
<keyword evidence="5" id="KW-1185">Reference proteome</keyword>
<evidence type="ECO:0000256" key="2">
    <source>
        <dbReference type="PROSITE-ProRule" id="PRU00168"/>
    </source>
</evidence>
<protein>
    <submittedName>
        <fullName evidence="6">Ral guanine nucleotide dissociation stimulator-like 1 isoform X1</fullName>
    </submittedName>
    <submittedName>
        <fullName evidence="7">Ral guanine nucleotide dissociation stimulator-like 1 isoform X2</fullName>
    </submittedName>
</protein>
<dbReference type="InterPro" id="IPR036964">
    <property type="entry name" value="RASGEF_cat_dom_sf"/>
</dbReference>
<name>A0A1S3IDR0_LINAN</name>
<dbReference type="SUPFAM" id="SSF54236">
    <property type="entry name" value="Ubiquitin-like"/>
    <property type="match status" value="1"/>
</dbReference>
<dbReference type="GO" id="GO:0005886">
    <property type="term" value="C:plasma membrane"/>
    <property type="evidence" value="ECO:0007669"/>
    <property type="project" value="TreeGrafter"/>
</dbReference>
<dbReference type="STRING" id="7574.A0A1S3IDR0"/>
<reference evidence="6 7" key="1">
    <citation type="submission" date="2025-04" db="UniProtKB">
        <authorList>
            <consortium name="RefSeq"/>
        </authorList>
    </citation>
    <scope>IDENTIFICATION</scope>
    <source>
        <tissue evidence="6 7">Gonads</tissue>
    </source>
</reference>
<organism evidence="5 7">
    <name type="scientific">Lingula anatina</name>
    <name type="common">Brachiopod</name>
    <name type="synonym">Lingula unguis</name>
    <dbReference type="NCBI Taxonomy" id="7574"/>
    <lineage>
        <taxon>Eukaryota</taxon>
        <taxon>Metazoa</taxon>
        <taxon>Spiralia</taxon>
        <taxon>Lophotrochozoa</taxon>
        <taxon>Brachiopoda</taxon>
        <taxon>Linguliformea</taxon>
        <taxon>Lingulata</taxon>
        <taxon>Lingulida</taxon>
        <taxon>Linguloidea</taxon>
        <taxon>Lingulidae</taxon>
        <taxon>Lingula</taxon>
    </lineage>
</organism>
<dbReference type="PROSITE" id="PS00720">
    <property type="entry name" value="RASGEF"/>
    <property type="match status" value="1"/>
</dbReference>
<dbReference type="RefSeq" id="XP_013396388.1">
    <property type="nucleotide sequence ID" value="XM_013540934.1"/>
</dbReference>
<sequence>MAHRELLNKEGTAKYAATDTWGRNWKRRTGHSHKRKAKSVDGITVQGTVPYLGTFLTDLTMIDTATPDLSEDGLINFEKRRKEFEVLAQIRLYQSAAHIYNLQPNERFMVWFSGVRVYNDNESYELSCAIEPADSPAHGKLKKKASALSCVSGLMRTPSMGSNSSLNQDSRSSDSSSLADSLSLLSTSQISTDSQLKSPLLSPGDITEFKSPDACVIKVKLDTGTEEDTSLYKSIMLGNGDHTGVVIKKVLEKYNLEADNPTDYSIYQVLPDGDLHIPDKANVFYAINNNVKELRFMVCRKSLVPAHMTMPYRGKRTSNKNKMKKKNSL</sequence>
<dbReference type="PANTHER" id="PTHR23113">
    <property type="entry name" value="GUANINE NUCLEOTIDE EXCHANGE FACTOR"/>
    <property type="match status" value="1"/>
</dbReference>
<dbReference type="PANTHER" id="PTHR23113:SF312">
    <property type="entry name" value="RAL GUANINE NUCLEOTIDE DISSOCIATION STIMULATOR-LIKE, ISOFORM E"/>
    <property type="match status" value="1"/>
</dbReference>
<dbReference type="AlphaFoldDB" id="A0A1S3IDR0"/>
<dbReference type="InterPro" id="IPR008937">
    <property type="entry name" value="Ras-like_GEF"/>
</dbReference>
<dbReference type="SUPFAM" id="SSF48366">
    <property type="entry name" value="Ras GEF"/>
    <property type="match status" value="1"/>
</dbReference>
<feature type="domain" description="Ras-GEF" evidence="3">
    <location>
        <begin position="1"/>
        <end position="133"/>
    </location>
</feature>
<dbReference type="Pfam" id="PF00617">
    <property type="entry name" value="RasGEF"/>
    <property type="match status" value="1"/>
</dbReference>
<dbReference type="GO" id="GO:0005085">
    <property type="term" value="F:guanyl-nucleotide exchange factor activity"/>
    <property type="evidence" value="ECO:0007669"/>
    <property type="project" value="UniProtKB-KW"/>
</dbReference>
<gene>
    <name evidence="6 7" type="primary">LOC106163374</name>
</gene>
<dbReference type="RefSeq" id="XP_013396395.1">
    <property type="nucleotide sequence ID" value="XM_013540941.1"/>
</dbReference>
<dbReference type="InterPro" id="IPR001895">
    <property type="entry name" value="RASGEF_cat_dom"/>
</dbReference>
<dbReference type="SMART" id="SM00314">
    <property type="entry name" value="RA"/>
    <property type="match status" value="1"/>
</dbReference>
<dbReference type="InterPro" id="IPR023578">
    <property type="entry name" value="Ras_GEF_dom_sf"/>
</dbReference>
<dbReference type="PROSITE" id="PS50200">
    <property type="entry name" value="RA"/>
    <property type="match status" value="1"/>
</dbReference>
<dbReference type="KEGG" id="lak:106163374"/>
<evidence type="ECO:0000256" key="1">
    <source>
        <dbReference type="ARBA" id="ARBA00022658"/>
    </source>
</evidence>
<dbReference type="PROSITE" id="PS50009">
    <property type="entry name" value="RASGEF_CAT"/>
    <property type="match status" value="1"/>
</dbReference>
<proteinExistence type="predicted"/>
<dbReference type="Pfam" id="PF00788">
    <property type="entry name" value="RA"/>
    <property type="match status" value="1"/>
</dbReference>
<evidence type="ECO:0000313" key="6">
    <source>
        <dbReference type="RefSeq" id="XP_013396388.1"/>
    </source>
</evidence>
<accession>A0A1S3IDR0</accession>
<evidence type="ECO:0000313" key="5">
    <source>
        <dbReference type="Proteomes" id="UP000085678"/>
    </source>
</evidence>
<keyword evidence="1 2" id="KW-0344">Guanine-nucleotide releasing factor</keyword>
<dbReference type="Gene3D" id="1.10.840.10">
    <property type="entry name" value="Ras guanine-nucleotide exchange factors catalytic domain"/>
    <property type="match status" value="1"/>
</dbReference>
<dbReference type="InterPro" id="IPR029071">
    <property type="entry name" value="Ubiquitin-like_domsf"/>
</dbReference>
<dbReference type="InterPro" id="IPR019804">
    <property type="entry name" value="Ras_G-nucl-exch_fac_CS"/>
</dbReference>
<dbReference type="OrthoDB" id="26687at2759"/>
<dbReference type="Gene3D" id="3.10.20.90">
    <property type="entry name" value="Phosphatidylinositol 3-kinase Catalytic Subunit, Chain A, domain 1"/>
    <property type="match status" value="1"/>
</dbReference>
<dbReference type="InterPro" id="IPR000159">
    <property type="entry name" value="RA_dom"/>
</dbReference>